<organism evidence="2 3">
    <name type="scientific">Cinara cedri</name>
    <dbReference type="NCBI Taxonomy" id="506608"/>
    <lineage>
        <taxon>Eukaryota</taxon>
        <taxon>Metazoa</taxon>
        <taxon>Ecdysozoa</taxon>
        <taxon>Arthropoda</taxon>
        <taxon>Hexapoda</taxon>
        <taxon>Insecta</taxon>
        <taxon>Pterygota</taxon>
        <taxon>Neoptera</taxon>
        <taxon>Paraneoptera</taxon>
        <taxon>Hemiptera</taxon>
        <taxon>Sternorrhyncha</taxon>
        <taxon>Aphidomorpha</taxon>
        <taxon>Aphidoidea</taxon>
        <taxon>Aphididae</taxon>
        <taxon>Lachninae</taxon>
        <taxon>Cinara</taxon>
    </lineage>
</organism>
<proteinExistence type="predicted"/>
<sequence length="369" mass="42511">MTDVESSDESTNTVHLKIEQNANQTNNTRTNVFDTLEKELLTSDVDTTLTNKNELGNNDNNPTISSHPTSESHRYDNIPPIHNYDLVEDSARNHSVDSTIAKCSSFESLLETKDHLFKELSTIEESMLNYFKNLRTNFEKESATLSKQIQIHPESINGCKNIDRCHDDSCTAAPVTFEYAEETAALVGDYEGGDCNWYHNNSTDNEEFTTATNDKNGEDNYCDDEDYYGRYWELFPDDTEMSDGMRYLKSNRNNRHNAIGSTIEKLPKQNHRQKNDHYYNSVDGDQQESAVDEKLLWNQNCLRPSDNSQRRDEATRKTSRETRYLKEVVNRGNITENRPCSNVQIENNKDSSHWFYSLLDEDSSQELIA</sequence>
<reference evidence="2 3" key="1">
    <citation type="submission" date="2019-08" db="EMBL/GenBank/DDBJ databases">
        <authorList>
            <person name="Alioto T."/>
            <person name="Alioto T."/>
            <person name="Gomez Garrido J."/>
        </authorList>
    </citation>
    <scope>NUCLEOTIDE SEQUENCE [LARGE SCALE GENOMIC DNA]</scope>
</reference>
<accession>A0A5E4N441</accession>
<keyword evidence="3" id="KW-1185">Reference proteome</keyword>
<dbReference type="EMBL" id="CABPRJ010001469">
    <property type="protein sequence ID" value="VVC38351.1"/>
    <property type="molecule type" value="Genomic_DNA"/>
</dbReference>
<feature type="compositionally biased region" description="Basic and acidic residues" evidence="1">
    <location>
        <begin position="308"/>
        <end position="321"/>
    </location>
</feature>
<evidence type="ECO:0000313" key="3">
    <source>
        <dbReference type="Proteomes" id="UP000325440"/>
    </source>
</evidence>
<feature type="region of interest" description="Disordered" evidence="1">
    <location>
        <begin position="300"/>
        <end position="321"/>
    </location>
</feature>
<dbReference type="Proteomes" id="UP000325440">
    <property type="component" value="Unassembled WGS sequence"/>
</dbReference>
<feature type="region of interest" description="Disordered" evidence="1">
    <location>
        <begin position="49"/>
        <end position="75"/>
    </location>
</feature>
<feature type="compositionally biased region" description="Polar residues" evidence="1">
    <location>
        <begin position="49"/>
        <end position="69"/>
    </location>
</feature>
<evidence type="ECO:0000256" key="1">
    <source>
        <dbReference type="SAM" id="MobiDB-lite"/>
    </source>
</evidence>
<evidence type="ECO:0000313" key="2">
    <source>
        <dbReference type="EMBL" id="VVC38351.1"/>
    </source>
</evidence>
<name>A0A5E4N441_9HEMI</name>
<gene>
    <name evidence="2" type="ORF">CINCED_3A001093</name>
</gene>
<dbReference type="AlphaFoldDB" id="A0A5E4N441"/>
<protein>
    <submittedName>
        <fullName evidence="2">Uncharacterized protein</fullName>
    </submittedName>
</protein>